<proteinExistence type="predicted"/>
<evidence type="ECO:0000256" key="1">
    <source>
        <dbReference type="ARBA" id="ARBA00000085"/>
    </source>
</evidence>
<dbReference type="KEGG" id="avp:AVENP_1881"/>
<dbReference type="Pfam" id="PF08448">
    <property type="entry name" value="PAS_4"/>
    <property type="match status" value="1"/>
</dbReference>
<keyword evidence="8" id="KW-0812">Transmembrane</keyword>
<dbReference type="SMART" id="SM00388">
    <property type="entry name" value="HisKA"/>
    <property type="match status" value="1"/>
</dbReference>
<evidence type="ECO:0000259" key="10">
    <source>
        <dbReference type="PROSITE" id="PS50113"/>
    </source>
</evidence>
<sequence length="629" mass="73120">MSELKIKDISLYSFLVLILGVVLIGTVLFISLNKIKSLNNQLTEFSNAKNSFLEVKINSEDILITKDLDESIKRWYNSIEKFDKNIDFFPLSQKKKFDDLWYIIKKEISEIKLILDDKNLNPQNLHQKPLLVLKGELFISKDKSNQFILVESLIKKMEYVFQYEKFILDEFTKLDKHDKAHIDEQITLTTFFSIVFILFIIFMTIFVIFIMNRKILKIEVQLMQTQKSLSESLMETKNSRLLLQNIIDSVPASVFWKDRNNKYLGVNNYFLNDAKCNNQAEVIGKTDYEMPWKDTEAAKYIEDDNLVMQSGKSQIQIEETQTDEFGNIIYVITSKVPLLNIKNEIIGMLGIYIDVTENRKITNELIQKDRLLSQQSKMAAMGEMLENIAHQWRQPLSFILTSATGIRLKNDYECLDSNFLKETLIGIENTIKHLNKTIDDFRDYFKVDKECKFFEVEAVIEKSLFIVQAKLKNRSIDIIKNISPVKGFGFENEFIQVLMNIFNNSIDEFEKSELEKKLIFIEVKEIEICGNMVSSEVAHCPCIELKIYDNAGGISENIIDKVFNAYFTTKEEDKGTGIGLYMSSEMIKKHMKGSITVKNRKYSYENNEYLGAEFTVLIPSEDYTIVSEK</sequence>
<evidence type="ECO:0000256" key="6">
    <source>
        <dbReference type="ARBA" id="ARBA00022840"/>
    </source>
</evidence>
<dbReference type="GO" id="GO:0000155">
    <property type="term" value="F:phosphorelay sensor kinase activity"/>
    <property type="evidence" value="ECO:0007669"/>
    <property type="project" value="InterPro"/>
</dbReference>
<dbReference type="InterPro" id="IPR005467">
    <property type="entry name" value="His_kinase_dom"/>
</dbReference>
<keyword evidence="7" id="KW-0902">Two-component regulatory system</keyword>
<dbReference type="SUPFAM" id="SSF55874">
    <property type="entry name" value="ATPase domain of HSP90 chaperone/DNA topoisomerase II/histidine kinase"/>
    <property type="match status" value="1"/>
</dbReference>
<dbReference type="InterPro" id="IPR003594">
    <property type="entry name" value="HATPase_dom"/>
</dbReference>
<evidence type="ECO:0000313" key="11">
    <source>
        <dbReference type="EMBL" id="QKF67424.1"/>
    </source>
</evidence>
<feature type="domain" description="Histidine kinase" evidence="9">
    <location>
        <begin position="387"/>
        <end position="622"/>
    </location>
</feature>
<keyword evidence="6" id="KW-0067">ATP-binding</keyword>
<evidence type="ECO:0000256" key="2">
    <source>
        <dbReference type="ARBA" id="ARBA00012438"/>
    </source>
</evidence>
<evidence type="ECO:0000256" key="7">
    <source>
        <dbReference type="ARBA" id="ARBA00023012"/>
    </source>
</evidence>
<dbReference type="Gene3D" id="1.10.287.130">
    <property type="match status" value="1"/>
</dbReference>
<keyword evidence="8" id="KW-1133">Transmembrane helix</keyword>
<name>A0AAE7B8S0_9BACT</name>
<feature type="domain" description="PAC" evidence="10">
    <location>
        <begin position="313"/>
        <end position="367"/>
    </location>
</feature>
<keyword evidence="4" id="KW-0547">Nucleotide-binding</keyword>
<dbReference type="Pfam" id="PF02518">
    <property type="entry name" value="HATPase_c"/>
    <property type="match status" value="1"/>
</dbReference>
<comment type="catalytic activity">
    <reaction evidence="1">
        <text>ATP + protein L-histidine = ADP + protein N-phospho-L-histidine.</text>
        <dbReference type="EC" id="2.7.13.3"/>
    </reaction>
</comment>
<dbReference type="Gene3D" id="3.30.565.10">
    <property type="entry name" value="Histidine kinase-like ATPase, C-terminal domain"/>
    <property type="match status" value="1"/>
</dbReference>
<evidence type="ECO:0000256" key="4">
    <source>
        <dbReference type="ARBA" id="ARBA00022741"/>
    </source>
</evidence>
<keyword evidence="5 11" id="KW-0418">Kinase</keyword>
<keyword evidence="8" id="KW-0472">Membrane</keyword>
<dbReference type="InterPro" id="IPR013656">
    <property type="entry name" value="PAS_4"/>
</dbReference>
<evidence type="ECO:0000256" key="8">
    <source>
        <dbReference type="SAM" id="Phobius"/>
    </source>
</evidence>
<dbReference type="CDD" id="cd00082">
    <property type="entry name" value="HisKA"/>
    <property type="match status" value="1"/>
</dbReference>
<feature type="transmembrane region" description="Helical" evidence="8">
    <location>
        <begin position="186"/>
        <end position="211"/>
    </location>
</feature>
<dbReference type="AlphaFoldDB" id="A0AAE7B8S0"/>
<dbReference type="SUPFAM" id="SSF55785">
    <property type="entry name" value="PYP-like sensor domain (PAS domain)"/>
    <property type="match status" value="1"/>
</dbReference>
<protein>
    <recommendedName>
        <fullName evidence="2">histidine kinase</fullName>
        <ecNumber evidence="2">2.7.13.3</ecNumber>
    </recommendedName>
</protein>
<dbReference type="Proteomes" id="UP000503482">
    <property type="component" value="Chromosome"/>
</dbReference>
<dbReference type="EC" id="2.7.13.3" evidence="2"/>
<dbReference type="InterPro" id="IPR003661">
    <property type="entry name" value="HisK_dim/P_dom"/>
</dbReference>
<dbReference type="GO" id="GO:0005524">
    <property type="term" value="F:ATP binding"/>
    <property type="evidence" value="ECO:0007669"/>
    <property type="project" value="UniProtKB-KW"/>
</dbReference>
<dbReference type="PROSITE" id="PS50113">
    <property type="entry name" value="PAC"/>
    <property type="match status" value="1"/>
</dbReference>
<organism evidence="11 12">
    <name type="scientific">Arcobacter venerupis</name>
    <dbReference type="NCBI Taxonomy" id="1054033"/>
    <lineage>
        <taxon>Bacteria</taxon>
        <taxon>Pseudomonadati</taxon>
        <taxon>Campylobacterota</taxon>
        <taxon>Epsilonproteobacteria</taxon>
        <taxon>Campylobacterales</taxon>
        <taxon>Arcobacteraceae</taxon>
        <taxon>Arcobacter</taxon>
    </lineage>
</organism>
<gene>
    <name evidence="11" type="ORF">AVENP_1881</name>
</gene>
<dbReference type="InterPro" id="IPR036890">
    <property type="entry name" value="HATPase_C_sf"/>
</dbReference>
<evidence type="ECO:0000256" key="5">
    <source>
        <dbReference type="ARBA" id="ARBA00022777"/>
    </source>
</evidence>
<dbReference type="PANTHER" id="PTHR43065:SF46">
    <property type="entry name" value="C4-DICARBOXYLATE TRANSPORT SENSOR PROTEIN DCTB"/>
    <property type="match status" value="1"/>
</dbReference>
<feature type="transmembrane region" description="Helical" evidence="8">
    <location>
        <begin position="12"/>
        <end position="32"/>
    </location>
</feature>
<dbReference type="SUPFAM" id="SSF47384">
    <property type="entry name" value="Homodimeric domain of signal transducing histidine kinase"/>
    <property type="match status" value="1"/>
</dbReference>
<dbReference type="PANTHER" id="PTHR43065">
    <property type="entry name" value="SENSOR HISTIDINE KINASE"/>
    <property type="match status" value="1"/>
</dbReference>
<dbReference type="Gene3D" id="3.30.450.20">
    <property type="entry name" value="PAS domain"/>
    <property type="match status" value="1"/>
</dbReference>
<dbReference type="SMART" id="SM00387">
    <property type="entry name" value="HATPase_c"/>
    <property type="match status" value="1"/>
</dbReference>
<evidence type="ECO:0000259" key="9">
    <source>
        <dbReference type="PROSITE" id="PS50109"/>
    </source>
</evidence>
<evidence type="ECO:0000313" key="12">
    <source>
        <dbReference type="Proteomes" id="UP000503482"/>
    </source>
</evidence>
<evidence type="ECO:0000256" key="3">
    <source>
        <dbReference type="ARBA" id="ARBA00022679"/>
    </source>
</evidence>
<dbReference type="PROSITE" id="PS50109">
    <property type="entry name" value="HIS_KIN"/>
    <property type="match status" value="1"/>
</dbReference>
<dbReference type="InterPro" id="IPR000700">
    <property type="entry name" value="PAS-assoc_C"/>
</dbReference>
<reference evidence="11 12" key="1">
    <citation type="submission" date="2020-05" db="EMBL/GenBank/DDBJ databases">
        <title>Complete genome sequencing of Campylobacter and Arcobacter type strains.</title>
        <authorList>
            <person name="Miller W.G."/>
            <person name="Yee E."/>
        </authorList>
    </citation>
    <scope>NUCLEOTIDE SEQUENCE [LARGE SCALE GENOMIC DNA]</scope>
    <source>
        <strain evidence="11 12">LMG 26156</strain>
    </source>
</reference>
<dbReference type="InterPro" id="IPR036097">
    <property type="entry name" value="HisK_dim/P_sf"/>
</dbReference>
<accession>A0AAE7B8S0</accession>
<dbReference type="InterPro" id="IPR035965">
    <property type="entry name" value="PAS-like_dom_sf"/>
</dbReference>
<keyword evidence="12" id="KW-1185">Reference proteome</keyword>
<keyword evidence="3" id="KW-0808">Transferase</keyword>
<dbReference type="EMBL" id="CP053840">
    <property type="protein sequence ID" value="QKF67424.1"/>
    <property type="molecule type" value="Genomic_DNA"/>
</dbReference>
<dbReference type="RefSeq" id="WP_128358010.1">
    <property type="nucleotide sequence ID" value="NZ_CP053840.1"/>
</dbReference>